<dbReference type="AlphaFoldDB" id="D7C4I1"/>
<protein>
    <submittedName>
        <fullName evidence="1">Uncharacterized protein</fullName>
    </submittedName>
</protein>
<dbReference type="Proteomes" id="UP000000377">
    <property type="component" value="Chromosome"/>
</dbReference>
<organism evidence="1 2">
    <name type="scientific">Streptomyces bingchenggensis (strain BCW-1)</name>
    <dbReference type="NCBI Taxonomy" id="749414"/>
    <lineage>
        <taxon>Bacteria</taxon>
        <taxon>Bacillati</taxon>
        <taxon>Actinomycetota</taxon>
        <taxon>Actinomycetes</taxon>
        <taxon>Kitasatosporales</taxon>
        <taxon>Streptomycetaceae</taxon>
        <taxon>Streptomyces</taxon>
    </lineage>
</organism>
<proteinExistence type="predicted"/>
<evidence type="ECO:0000313" key="2">
    <source>
        <dbReference type="Proteomes" id="UP000000377"/>
    </source>
</evidence>
<keyword evidence="2" id="KW-1185">Reference proteome</keyword>
<dbReference type="EMBL" id="CP002047">
    <property type="protein sequence ID" value="ADI06032.1"/>
    <property type="molecule type" value="Genomic_DNA"/>
</dbReference>
<accession>D7C4I1</accession>
<dbReference type="HOGENOM" id="CLU_2652776_0_0_11"/>
<gene>
    <name evidence="1" type="ordered locus">SBI_02911</name>
</gene>
<sequence>MAKVILGVFTAARPEAFAACSARSSARLPPVLLHPADANPSTAASTAAVNARAPVPTLATKTQPFSKTSRFGGVRA</sequence>
<evidence type="ECO:0000313" key="1">
    <source>
        <dbReference type="EMBL" id="ADI06032.1"/>
    </source>
</evidence>
<dbReference type="KEGG" id="sbh:SBI_02911"/>
<dbReference type="STRING" id="749414.SBI_02911"/>
<name>D7C4I1_STRBB</name>
<reference evidence="1 2" key="1">
    <citation type="journal article" date="2010" name="J. Bacteriol.">
        <title>Genome sequence of the milbemycin-producing bacterium Streptomyces bingchenggensis.</title>
        <authorList>
            <person name="Wang X.J."/>
            <person name="Yan Y.J."/>
            <person name="Zhang B."/>
            <person name="An J."/>
            <person name="Wang J.J."/>
            <person name="Tian J."/>
            <person name="Jiang L."/>
            <person name="Chen Y.H."/>
            <person name="Huang S.X."/>
            <person name="Yin M."/>
            <person name="Zhang J."/>
            <person name="Gao A.L."/>
            <person name="Liu C.X."/>
            <person name="Zhu Z.X."/>
            <person name="Xiang W.S."/>
        </authorList>
    </citation>
    <scope>NUCLEOTIDE SEQUENCE [LARGE SCALE GENOMIC DNA]</scope>
    <source>
        <strain evidence="1 2">BCW-1</strain>
    </source>
</reference>